<evidence type="ECO:0000256" key="3">
    <source>
        <dbReference type="ARBA" id="ARBA00013252"/>
    </source>
</evidence>
<comment type="similarity">
    <text evidence="2">Belongs to the pterin-4-alpha-carbinolamine dehydratase family.</text>
</comment>
<evidence type="ECO:0000256" key="2">
    <source>
        <dbReference type="ARBA" id="ARBA00006472"/>
    </source>
</evidence>
<dbReference type="PANTHER" id="PTHR12599">
    <property type="entry name" value="PTERIN-4-ALPHA-CARBINOLAMINE DEHYDRATASE"/>
    <property type="match status" value="1"/>
</dbReference>
<dbReference type="PANTHER" id="PTHR12599:SF0">
    <property type="entry name" value="PTERIN-4-ALPHA-CARBINOLAMINE DEHYDRATASE"/>
    <property type="match status" value="1"/>
</dbReference>
<dbReference type="Gene3D" id="3.30.1360.20">
    <property type="entry name" value="Transcriptional coactivator/pterin dehydratase"/>
    <property type="match status" value="1"/>
</dbReference>
<keyword evidence="4 5" id="KW-0456">Lyase</keyword>
<evidence type="ECO:0000256" key="4">
    <source>
        <dbReference type="ARBA" id="ARBA00023239"/>
    </source>
</evidence>
<dbReference type="RefSeq" id="WP_316070768.1">
    <property type="nucleotide sequence ID" value="NZ_JAVNWW010000004.1"/>
</dbReference>
<dbReference type="EC" id="4.2.1.96" evidence="3"/>
<dbReference type="InterPro" id="IPR036428">
    <property type="entry name" value="PCD_sf"/>
</dbReference>
<organism evidence="5 6">
    <name type="scientific">Aquirufa regiilacus</name>
    <dbReference type="NCBI Taxonomy" id="3024868"/>
    <lineage>
        <taxon>Bacteria</taxon>
        <taxon>Pseudomonadati</taxon>
        <taxon>Bacteroidota</taxon>
        <taxon>Cytophagia</taxon>
        <taxon>Cytophagales</taxon>
        <taxon>Flectobacillaceae</taxon>
        <taxon>Aquirufa</taxon>
    </lineage>
</organism>
<dbReference type="InterPro" id="IPR001533">
    <property type="entry name" value="Pterin_deHydtase"/>
</dbReference>
<protein>
    <recommendedName>
        <fullName evidence="3">4a-hydroxytetrahydrobiopterin dehydratase</fullName>
        <ecNumber evidence="3">4.2.1.96</ecNumber>
    </recommendedName>
</protein>
<accession>A0ABU3TUE8</accession>
<comment type="catalytic activity">
    <reaction evidence="1">
        <text>(4aS,6R)-4a-hydroxy-L-erythro-5,6,7,8-tetrahydrobiopterin = (6R)-L-erythro-6,7-dihydrobiopterin + H2O</text>
        <dbReference type="Rhea" id="RHEA:11920"/>
        <dbReference type="ChEBI" id="CHEBI:15377"/>
        <dbReference type="ChEBI" id="CHEBI:15642"/>
        <dbReference type="ChEBI" id="CHEBI:43120"/>
        <dbReference type="EC" id="4.2.1.96"/>
    </reaction>
</comment>
<comment type="caution">
    <text evidence="5">The sequence shown here is derived from an EMBL/GenBank/DDBJ whole genome shotgun (WGS) entry which is preliminary data.</text>
</comment>
<evidence type="ECO:0000313" key="5">
    <source>
        <dbReference type="EMBL" id="MDU0809277.1"/>
    </source>
</evidence>
<dbReference type="EMBL" id="JAVNWW010000004">
    <property type="protein sequence ID" value="MDU0809277.1"/>
    <property type="molecule type" value="Genomic_DNA"/>
</dbReference>
<keyword evidence="6" id="KW-1185">Reference proteome</keyword>
<dbReference type="Proteomes" id="UP001249959">
    <property type="component" value="Unassembled WGS sequence"/>
</dbReference>
<evidence type="ECO:0000313" key="6">
    <source>
        <dbReference type="Proteomes" id="UP001249959"/>
    </source>
</evidence>
<dbReference type="GO" id="GO:0008124">
    <property type="term" value="F:4-alpha-hydroxytetrahydrobiopterin dehydratase activity"/>
    <property type="evidence" value="ECO:0007669"/>
    <property type="project" value="UniProtKB-EC"/>
</dbReference>
<dbReference type="Pfam" id="PF01329">
    <property type="entry name" value="Pterin_4a"/>
    <property type="match status" value="1"/>
</dbReference>
<dbReference type="SUPFAM" id="SSF55248">
    <property type="entry name" value="PCD-like"/>
    <property type="match status" value="1"/>
</dbReference>
<proteinExistence type="inferred from homology"/>
<name>A0ABU3TUE8_9BACT</name>
<gene>
    <name evidence="5" type="ORF">PQG45_09545</name>
</gene>
<evidence type="ECO:0000256" key="1">
    <source>
        <dbReference type="ARBA" id="ARBA00001554"/>
    </source>
</evidence>
<reference evidence="5 6" key="1">
    <citation type="submission" date="2023-09" db="EMBL/GenBank/DDBJ databases">
        <title>Aquirufa genomes.</title>
        <authorList>
            <person name="Pitt A."/>
        </authorList>
    </citation>
    <scope>NUCLEOTIDE SEQUENCE [LARGE SCALE GENOMIC DNA]</scope>
    <source>
        <strain evidence="5 6">LEOWEIH-7C</strain>
    </source>
</reference>
<sequence length="84" mass="9702">MNNWVISSSRLEKTYKFANFEAAMLFMQQAAVIISALDHHPTWANTYNRIHVSLSTHDAGNTVTEKDWDLARALDALYQKEHHE</sequence>